<protein>
    <submittedName>
        <fullName evidence="1">YDG/SRA domain-containing protein</fullName>
    </submittedName>
</protein>
<organism evidence="1 2">
    <name type="scientific">Streptomyces achmelvichensis</name>
    <dbReference type="NCBI Taxonomy" id="3134111"/>
    <lineage>
        <taxon>Bacteria</taxon>
        <taxon>Bacillati</taxon>
        <taxon>Actinomycetota</taxon>
        <taxon>Actinomycetes</taxon>
        <taxon>Kitasatosporales</taxon>
        <taxon>Streptomycetaceae</taxon>
        <taxon>Streptomyces</taxon>
    </lineage>
</organism>
<name>A0ACC6PUX0_9ACTN</name>
<sequence length="312" mass="34957">MAAETYRAVFGHVGGILPGTAFESRQEVKDAQLHKEQRAGISWGRDEEGERAADAIILSEGYEDDRDDWDTILYTGAGGRDANTGRQVSDQDWENNGNAGLRRSRIKRYPVRVIRGRARDLHYAPSSGYRYDGLYEVIGEAREEGVSGFQICRFSLRRLPEERQELTPVEQQVKELLDGAPPRVTSTVERVVRDTAVARKVKRWYEHTCQICRTPLWVGAGVSYAEGAHIQALGRPSNGPDVEGNVLCLCPNCHIRLDRGAIYLTDRLEVVDRFADASAARAVALLTVEKHRIQATFLRAHRRFWGIDPAGA</sequence>
<proteinExistence type="predicted"/>
<accession>A0ACC6PUX0</accession>
<dbReference type="EMBL" id="JBBKAJ010000022">
    <property type="protein sequence ID" value="MEJ8635219.1"/>
    <property type="molecule type" value="Genomic_DNA"/>
</dbReference>
<comment type="caution">
    <text evidence="1">The sequence shown here is derived from an EMBL/GenBank/DDBJ whole genome shotgun (WGS) entry which is preliminary data.</text>
</comment>
<evidence type="ECO:0000313" key="2">
    <source>
        <dbReference type="Proteomes" id="UP001377168"/>
    </source>
</evidence>
<reference evidence="1" key="1">
    <citation type="submission" date="2024-03" db="EMBL/GenBank/DDBJ databases">
        <title>Novel Streptomyces species of biotechnological and ecological value are a feature of Machair soil.</title>
        <authorList>
            <person name="Prole J.R."/>
            <person name="Goodfellow M."/>
            <person name="Allenby N."/>
            <person name="Ward A.C."/>
        </authorList>
    </citation>
    <scope>NUCLEOTIDE SEQUENCE</scope>
    <source>
        <strain evidence="1">MS2.AVA.5</strain>
    </source>
</reference>
<dbReference type="Proteomes" id="UP001377168">
    <property type="component" value="Unassembled WGS sequence"/>
</dbReference>
<gene>
    <name evidence="1" type="ORF">WKI67_17705</name>
</gene>
<evidence type="ECO:0000313" key="1">
    <source>
        <dbReference type="EMBL" id="MEJ8635219.1"/>
    </source>
</evidence>
<keyword evidence="2" id="KW-1185">Reference proteome</keyword>